<dbReference type="AlphaFoldDB" id="A0A0M3AKJ5"/>
<evidence type="ECO:0000259" key="5">
    <source>
        <dbReference type="PROSITE" id="PS50931"/>
    </source>
</evidence>
<dbReference type="Pfam" id="PF03466">
    <property type="entry name" value="LysR_substrate"/>
    <property type="match status" value="1"/>
</dbReference>
<evidence type="ECO:0000256" key="4">
    <source>
        <dbReference type="ARBA" id="ARBA00023163"/>
    </source>
</evidence>
<comment type="similarity">
    <text evidence="1">Belongs to the LysR transcriptional regulatory family.</text>
</comment>
<dbReference type="PROSITE" id="PS50931">
    <property type="entry name" value="HTH_LYSR"/>
    <property type="match status" value="1"/>
</dbReference>
<evidence type="ECO:0000313" key="7">
    <source>
        <dbReference type="Proteomes" id="UP000033874"/>
    </source>
</evidence>
<keyword evidence="4" id="KW-0804">Transcription</keyword>
<evidence type="ECO:0000256" key="1">
    <source>
        <dbReference type="ARBA" id="ARBA00009437"/>
    </source>
</evidence>
<dbReference type="Proteomes" id="UP000033874">
    <property type="component" value="Unassembled WGS sequence"/>
</dbReference>
<dbReference type="EMBL" id="LBIC01000010">
    <property type="protein sequence ID" value="KKW90365.1"/>
    <property type="molecule type" value="Genomic_DNA"/>
</dbReference>
<dbReference type="InterPro" id="IPR058163">
    <property type="entry name" value="LysR-type_TF_proteobact-type"/>
</dbReference>
<dbReference type="Pfam" id="PF00126">
    <property type="entry name" value="HTH_1"/>
    <property type="match status" value="1"/>
</dbReference>
<organism evidence="6 7">
    <name type="scientific">Sphingobium chungbukense</name>
    <dbReference type="NCBI Taxonomy" id="56193"/>
    <lineage>
        <taxon>Bacteria</taxon>
        <taxon>Pseudomonadati</taxon>
        <taxon>Pseudomonadota</taxon>
        <taxon>Alphaproteobacteria</taxon>
        <taxon>Sphingomonadales</taxon>
        <taxon>Sphingomonadaceae</taxon>
        <taxon>Sphingobium</taxon>
    </lineage>
</organism>
<dbReference type="PANTHER" id="PTHR30537:SF3">
    <property type="entry name" value="TRANSCRIPTIONAL REGULATORY PROTEIN"/>
    <property type="match status" value="1"/>
</dbReference>
<dbReference type="Gene3D" id="1.10.10.10">
    <property type="entry name" value="Winged helix-like DNA-binding domain superfamily/Winged helix DNA-binding domain"/>
    <property type="match status" value="1"/>
</dbReference>
<dbReference type="InterPro" id="IPR036390">
    <property type="entry name" value="WH_DNA-bd_sf"/>
</dbReference>
<dbReference type="GO" id="GO:0003700">
    <property type="term" value="F:DNA-binding transcription factor activity"/>
    <property type="evidence" value="ECO:0007669"/>
    <property type="project" value="InterPro"/>
</dbReference>
<dbReference type="GO" id="GO:0006351">
    <property type="term" value="P:DNA-templated transcription"/>
    <property type="evidence" value="ECO:0007669"/>
    <property type="project" value="TreeGrafter"/>
</dbReference>
<dbReference type="SUPFAM" id="SSF46785">
    <property type="entry name" value="Winged helix' DNA-binding domain"/>
    <property type="match status" value="1"/>
</dbReference>
<sequence length="307" mass="34726">MTKLNATIGSDLGDAPPWDLIRAFLLLNRYGDYETAAEKERVDDSTLRRRIRALEQRLGRALFVRDGGNWQVAPDLQPLLDAAIRMEEAARSFSKDPGFDGGVIRISVLESFANLFCPVFVEFRERYPQIQLNITTEGYFVDLEQERVDIAIRLARPIRNGSALRIRKLGDVPVNAYASRDYLDRDNGARREPEFARHQLLAINTQFSQLDHEFPYAELSSEMLGVRGEVVMSSDNFSVLTRLCQLGHGVAVLPTWYAKNVPELEALPTASPAAASELWMVSRLDLRAGWQKDLAVMLQKELRAWSS</sequence>
<keyword evidence="2" id="KW-0805">Transcription regulation</keyword>
<dbReference type="InterPro" id="IPR036388">
    <property type="entry name" value="WH-like_DNA-bd_sf"/>
</dbReference>
<comment type="caution">
    <text evidence="6">The sequence shown here is derived from an EMBL/GenBank/DDBJ whole genome shotgun (WGS) entry which is preliminary data.</text>
</comment>
<gene>
    <name evidence="6" type="ORF">YP76_20430</name>
</gene>
<dbReference type="InterPro" id="IPR005119">
    <property type="entry name" value="LysR_subst-bd"/>
</dbReference>
<name>A0A0M3AKJ5_9SPHN</name>
<feature type="domain" description="HTH lysR-type" evidence="5">
    <location>
        <begin position="16"/>
        <end position="73"/>
    </location>
</feature>
<accession>A0A0M3AKJ5</accession>
<dbReference type="STRING" id="56193.YP76_20430"/>
<dbReference type="PANTHER" id="PTHR30537">
    <property type="entry name" value="HTH-TYPE TRANSCRIPTIONAL REGULATOR"/>
    <property type="match status" value="1"/>
</dbReference>
<protein>
    <recommendedName>
        <fullName evidence="5">HTH lysR-type domain-containing protein</fullName>
    </recommendedName>
</protein>
<proteinExistence type="inferred from homology"/>
<evidence type="ECO:0000256" key="3">
    <source>
        <dbReference type="ARBA" id="ARBA00023125"/>
    </source>
</evidence>
<dbReference type="PATRIC" id="fig|56193.3.peg.4292"/>
<dbReference type="SUPFAM" id="SSF53850">
    <property type="entry name" value="Periplasmic binding protein-like II"/>
    <property type="match status" value="1"/>
</dbReference>
<dbReference type="GO" id="GO:0043565">
    <property type="term" value="F:sequence-specific DNA binding"/>
    <property type="evidence" value="ECO:0007669"/>
    <property type="project" value="TreeGrafter"/>
</dbReference>
<dbReference type="InterPro" id="IPR000847">
    <property type="entry name" value="LysR_HTH_N"/>
</dbReference>
<evidence type="ECO:0000313" key="6">
    <source>
        <dbReference type="EMBL" id="KKW90365.1"/>
    </source>
</evidence>
<keyword evidence="7" id="KW-1185">Reference proteome</keyword>
<reference evidence="6 7" key="1">
    <citation type="submission" date="2015-04" db="EMBL/GenBank/DDBJ databases">
        <title>Genome sequence of aromatic hydrocarbons-degrading Sphingobium chungbukense DJ77.</title>
        <authorList>
            <person name="Kim Y.-C."/>
            <person name="Chae J.-C."/>
        </authorList>
    </citation>
    <scope>NUCLEOTIDE SEQUENCE [LARGE SCALE GENOMIC DNA]</scope>
    <source>
        <strain evidence="6 7">DJ77</strain>
    </source>
</reference>
<dbReference type="RefSeq" id="WP_046765451.1">
    <property type="nucleotide sequence ID" value="NZ_LBIC01000010.1"/>
</dbReference>
<dbReference type="Gene3D" id="3.40.190.290">
    <property type="match status" value="1"/>
</dbReference>
<evidence type="ECO:0000256" key="2">
    <source>
        <dbReference type="ARBA" id="ARBA00023015"/>
    </source>
</evidence>
<keyword evidence="3" id="KW-0238">DNA-binding</keyword>